<dbReference type="AlphaFoldDB" id="A0A511DH76"/>
<protein>
    <submittedName>
        <fullName evidence="1">Uncharacterized protein</fullName>
    </submittedName>
</protein>
<gene>
    <name evidence="1" type="ORF">PSU4_20680</name>
</gene>
<organism evidence="1 2">
    <name type="scientific">Pseudonocardia sulfidoxydans NBRC 16205</name>
    <dbReference type="NCBI Taxonomy" id="1223511"/>
    <lineage>
        <taxon>Bacteria</taxon>
        <taxon>Bacillati</taxon>
        <taxon>Actinomycetota</taxon>
        <taxon>Actinomycetes</taxon>
        <taxon>Pseudonocardiales</taxon>
        <taxon>Pseudonocardiaceae</taxon>
        <taxon>Pseudonocardia</taxon>
    </lineage>
</organism>
<accession>A0A511DH76</accession>
<evidence type="ECO:0000313" key="2">
    <source>
        <dbReference type="Proteomes" id="UP000321685"/>
    </source>
</evidence>
<dbReference type="SUPFAM" id="SSF53474">
    <property type="entry name" value="alpha/beta-Hydrolases"/>
    <property type="match status" value="1"/>
</dbReference>
<dbReference type="Gene3D" id="3.40.50.1820">
    <property type="entry name" value="alpha/beta hydrolase"/>
    <property type="match status" value="1"/>
</dbReference>
<proteinExistence type="predicted"/>
<comment type="caution">
    <text evidence="1">The sequence shown here is derived from an EMBL/GenBank/DDBJ whole genome shotgun (WGS) entry which is preliminary data.</text>
</comment>
<reference evidence="1 2" key="1">
    <citation type="submission" date="2019-07" db="EMBL/GenBank/DDBJ databases">
        <title>Whole genome shotgun sequence of Pseudonocardia sulfidoxydans NBRC 16205.</title>
        <authorList>
            <person name="Hosoyama A."/>
            <person name="Uohara A."/>
            <person name="Ohji S."/>
            <person name="Ichikawa N."/>
        </authorList>
    </citation>
    <scope>NUCLEOTIDE SEQUENCE [LARGE SCALE GENOMIC DNA]</scope>
    <source>
        <strain evidence="1 2">NBRC 16205</strain>
    </source>
</reference>
<dbReference type="InterPro" id="IPR029058">
    <property type="entry name" value="AB_hydrolase_fold"/>
</dbReference>
<evidence type="ECO:0000313" key="1">
    <source>
        <dbReference type="EMBL" id="GEL23114.1"/>
    </source>
</evidence>
<name>A0A511DH76_9PSEU</name>
<sequence length="75" mass="8347">MDDLLEMATSADNCIAARRGRHDVHVRPLPPELDVPTLVIQSRGDRLTDFDEARELAASIPGPGWIEPQTPCERQ</sequence>
<dbReference type="OrthoDB" id="27092at2"/>
<dbReference type="EMBL" id="BJVJ01000015">
    <property type="protein sequence ID" value="GEL23114.1"/>
    <property type="molecule type" value="Genomic_DNA"/>
</dbReference>
<dbReference type="RefSeq" id="WP_147105574.1">
    <property type="nucleotide sequence ID" value="NZ_BJVJ01000015.1"/>
</dbReference>
<dbReference type="Proteomes" id="UP000321685">
    <property type="component" value="Unassembled WGS sequence"/>
</dbReference>
<keyword evidence="2" id="KW-1185">Reference proteome</keyword>